<name>A0A2P2NG59_RHIMU</name>
<organism evidence="1">
    <name type="scientific">Rhizophora mucronata</name>
    <name type="common">Asiatic mangrove</name>
    <dbReference type="NCBI Taxonomy" id="61149"/>
    <lineage>
        <taxon>Eukaryota</taxon>
        <taxon>Viridiplantae</taxon>
        <taxon>Streptophyta</taxon>
        <taxon>Embryophyta</taxon>
        <taxon>Tracheophyta</taxon>
        <taxon>Spermatophyta</taxon>
        <taxon>Magnoliopsida</taxon>
        <taxon>eudicotyledons</taxon>
        <taxon>Gunneridae</taxon>
        <taxon>Pentapetalae</taxon>
        <taxon>rosids</taxon>
        <taxon>fabids</taxon>
        <taxon>Malpighiales</taxon>
        <taxon>Rhizophoraceae</taxon>
        <taxon>Rhizophora</taxon>
    </lineage>
</organism>
<dbReference type="AlphaFoldDB" id="A0A2P2NG59"/>
<evidence type="ECO:0000313" key="1">
    <source>
        <dbReference type="EMBL" id="MBX41472.1"/>
    </source>
</evidence>
<dbReference type="EMBL" id="GGEC01060988">
    <property type="protein sequence ID" value="MBX41472.1"/>
    <property type="molecule type" value="Transcribed_RNA"/>
</dbReference>
<accession>A0A2P2NG59</accession>
<reference evidence="1" key="1">
    <citation type="submission" date="2018-02" db="EMBL/GenBank/DDBJ databases">
        <title>Rhizophora mucronata_Transcriptome.</title>
        <authorList>
            <person name="Meera S.P."/>
            <person name="Sreeshan A."/>
            <person name="Augustine A."/>
        </authorList>
    </citation>
    <scope>NUCLEOTIDE SEQUENCE</scope>
    <source>
        <tissue evidence="1">Leaf</tissue>
    </source>
</reference>
<protein>
    <submittedName>
        <fullName evidence="1">Uncharacterized protein</fullName>
    </submittedName>
</protein>
<proteinExistence type="predicted"/>
<sequence length="35" mass="3972">MLVWVLLSPFGRKEGEEEEGPSKLLPSKSCHFLRA</sequence>